<reference evidence="3 4" key="1">
    <citation type="submission" date="2019-03" db="EMBL/GenBank/DDBJ databases">
        <title>Genomics of glacier-inhabiting Cryobacterium strains.</title>
        <authorList>
            <person name="Liu Q."/>
            <person name="Xin Y.-H."/>
        </authorList>
    </citation>
    <scope>NUCLEOTIDE SEQUENCE [LARGE SCALE GENOMIC DNA]</scope>
    <source>
        <strain evidence="3 4">TMT1-1</strain>
    </source>
</reference>
<evidence type="ECO:0000256" key="1">
    <source>
        <dbReference type="SAM" id="MobiDB-lite"/>
    </source>
</evidence>
<keyword evidence="4" id="KW-1185">Reference proteome</keyword>
<evidence type="ECO:0000313" key="4">
    <source>
        <dbReference type="Proteomes" id="UP000298424"/>
    </source>
</evidence>
<dbReference type="Gene3D" id="3.30.700.10">
    <property type="entry name" value="Glycoprotein, Type 4 Pilin"/>
    <property type="match status" value="1"/>
</dbReference>
<evidence type="ECO:0000256" key="2">
    <source>
        <dbReference type="SAM" id="Phobius"/>
    </source>
</evidence>
<dbReference type="Pfam" id="PF07963">
    <property type="entry name" value="N_methyl"/>
    <property type="match status" value="1"/>
</dbReference>
<evidence type="ECO:0000313" key="3">
    <source>
        <dbReference type="EMBL" id="TFD27348.1"/>
    </source>
</evidence>
<feature type="transmembrane region" description="Helical" evidence="2">
    <location>
        <begin position="12"/>
        <end position="36"/>
    </location>
</feature>
<dbReference type="InterPro" id="IPR016187">
    <property type="entry name" value="CTDL_fold"/>
</dbReference>
<keyword evidence="2" id="KW-0812">Transmembrane</keyword>
<protein>
    <submittedName>
        <fullName evidence="3">Prepilin-type N-terminal cleavage/methylation domain-containing protein</fullName>
    </submittedName>
</protein>
<dbReference type="Proteomes" id="UP000298424">
    <property type="component" value="Unassembled WGS sequence"/>
</dbReference>
<accession>A0A4R8ZH05</accession>
<dbReference type="InterPro" id="IPR012902">
    <property type="entry name" value="N_methyl_site"/>
</dbReference>
<comment type="caution">
    <text evidence="3">The sequence shown here is derived from an EMBL/GenBank/DDBJ whole genome shotgun (WGS) entry which is preliminary data.</text>
</comment>
<dbReference type="SUPFAM" id="SSF56436">
    <property type="entry name" value="C-type lectin-like"/>
    <property type="match status" value="1"/>
</dbReference>
<gene>
    <name evidence="3" type="ORF">E3T27_06220</name>
</gene>
<dbReference type="SUPFAM" id="SSF54523">
    <property type="entry name" value="Pili subunits"/>
    <property type="match status" value="1"/>
</dbReference>
<name>A0A4R8ZH05_9MICO</name>
<feature type="compositionally biased region" description="Polar residues" evidence="1">
    <location>
        <begin position="253"/>
        <end position="270"/>
    </location>
</feature>
<feature type="region of interest" description="Disordered" evidence="1">
    <location>
        <begin position="244"/>
        <end position="270"/>
    </location>
</feature>
<sequence length="390" mass="39723">MTHHSLIKPQRGFTIVELLIVIVVIGILAAITIVAFNGVQNKAKVSAAQSAATQAAKKVTVYAVSNSDQLPATLTAAGVADSAGTTYQYTPNTTVTPQNFCLTATNGGVAVHAAAGGPVTTGPCSGHSGTSPTTLADGSSCPAGYLVVPGSSIFGTDAFCVMKYEAKNVGGVATSQASGTPWVSISQTNAMTTSSAACDGCHLISEAEWLTIAHNALSVPSNWSGGAVGNGYIYSGHNDNSPANSLAAGSDSDGYSGTGNTTPSNQRRGLTLTNGEVIWDLAGNVWEWTSGQTSGDQPGASGYGWRQWNIIAGTGSLSPNPHPSYGTPAATNWTTSHGIGQSYSSSTETGLRGFRRGGDWNNGGNAGALTLGLDYSPSYTNSTVGFRVAR</sequence>
<dbReference type="InterPro" id="IPR042095">
    <property type="entry name" value="SUMF_sf"/>
</dbReference>
<organism evidence="3 4">
    <name type="scientific">Cryobacterium lyxosi</name>
    <dbReference type="NCBI Taxonomy" id="1259228"/>
    <lineage>
        <taxon>Bacteria</taxon>
        <taxon>Bacillati</taxon>
        <taxon>Actinomycetota</taxon>
        <taxon>Actinomycetes</taxon>
        <taxon>Micrococcales</taxon>
        <taxon>Microbacteriaceae</taxon>
        <taxon>Cryobacterium</taxon>
    </lineage>
</organism>
<dbReference type="AlphaFoldDB" id="A0A4R8ZH05"/>
<dbReference type="InterPro" id="IPR045584">
    <property type="entry name" value="Pilin-like"/>
</dbReference>
<dbReference type="Gene3D" id="3.90.1580.10">
    <property type="entry name" value="paralog of FGE (formylglycine-generating enzyme)"/>
    <property type="match status" value="1"/>
</dbReference>
<keyword evidence="2" id="KW-1133">Transmembrane helix</keyword>
<dbReference type="OrthoDB" id="9768004at2"/>
<dbReference type="EMBL" id="SOGT01000006">
    <property type="protein sequence ID" value="TFD27348.1"/>
    <property type="molecule type" value="Genomic_DNA"/>
</dbReference>
<keyword evidence="2" id="KW-0472">Membrane</keyword>
<proteinExistence type="predicted"/>
<dbReference type="NCBIfam" id="TIGR02532">
    <property type="entry name" value="IV_pilin_GFxxxE"/>
    <property type="match status" value="1"/>
</dbReference>